<dbReference type="InterPro" id="IPR036380">
    <property type="entry name" value="Isochorismatase-like_sf"/>
</dbReference>
<protein>
    <recommendedName>
        <fullName evidence="4">Isochorismatase-like domain-containing protein</fullName>
    </recommendedName>
</protein>
<reference evidence="5 6" key="1">
    <citation type="submission" date="2015-01" db="EMBL/GenBank/DDBJ databases">
        <title>The Genome Sequence of Fonsecaea pedrosoi CBS 271.37.</title>
        <authorList>
            <consortium name="The Broad Institute Genomics Platform"/>
            <person name="Cuomo C."/>
            <person name="de Hoog S."/>
            <person name="Gorbushina A."/>
            <person name="Stielow B."/>
            <person name="Teixiera M."/>
            <person name="Abouelleil A."/>
            <person name="Chapman S.B."/>
            <person name="Priest M."/>
            <person name="Young S.K."/>
            <person name="Wortman J."/>
            <person name="Nusbaum C."/>
            <person name="Birren B."/>
        </authorList>
    </citation>
    <scope>NUCLEOTIDE SEQUENCE [LARGE SCALE GENOMIC DNA]</scope>
    <source>
        <strain evidence="5 6">CBS 271.37</strain>
    </source>
</reference>
<evidence type="ECO:0000256" key="2">
    <source>
        <dbReference type="ARBA" id="ARBA00022801"/>
    </source>
</evidence>
<dbReference type="EMBL" id="KN846975">
    <property type="protein sequence ID" value="KIW76529.1"/>
    <property type="molecule type" value="Genomic_DNA"/>
</dbReference>
<evidence type="ECO:0000256" key="3">
    <source>
        <dbReference type="SAM" id="MobiDB-lite"/>
    </source>
</evidence>
<dbReference type="OrthoDB" id="245563at2759"/>
<dbReference type="InterPro" id="IPR050272">
    <property type="entry name" value="Isochorismatase-like_hydrls"/>
</dbReference>
<dbReference type="Proteomes" id="UP000053029">
    <property type="component" value="Unassembled WGS sequence"/>
</dbReference>
<dbReference type="SUPFAM" id="SSF52499">
    <property type="entry name" value="Isochorismatase-like hydrolases"/>
    <property type="match status" value="1"/>
</dbReference>
<dbReference type="GO" id="GO:0016787">
    <property type="term" value="F:hydrolase activity"/>
    <property type="evidence" value="ECO:0007669"/>
    <property type="project" value="UniProtKB-KW"/>
</dbReference>
<evidence type="ECO:0000313" key="5">
    <source>
        <dbReference type="EMBL" id="KIW76529.1"/>
    </source>
</evidence>
<dbReference type="Pfam" id="PF00857">
    <property type="entry name" value="Isochorismatase"/>
    <property type="match status" value="1"/>
</dbReference>
<dbReference type="STRING" id="1442368.A0A0D2GW29"/>
<evidence type="ECO:0000256" key="1">
    <source>
        <dbReference type="ARBA" id="ARBA00006336"/>
    </source>
</evidence>
<dbReference type="HOGENOM" id="CLU_068979_5_2_1"/>
<dbReference type="InterPro" id="IPR000868">
    <property type="entry name" value="Isochorismatase-like_dom"/>
</dbReference>
<evidence type="ECO:0000313" key="6">
    <source>
        <dbReference type="Proteomes" id="UP000053029"/>
    </source>
</evidence>
<dbReference type="PANTHER" id="PTHR43540:SF1">
    <property type="entry name" value="ISOCHORISMATASE HYDROLASE"/>
    <property type="match status" value="1"/>
</dbReference>
<keyword evidence="6" id="KW-1185">Reference proteome</keyword>
<sequence>MSSTKSTSPPLRRHLSPASETRTALLLIDIQRGLNTHNGYFGSERSTPDFEKNVSALLAAARGYHSSVQVRARVSRSHGRVEDHSTSPLPVHSASNGAPSAEEGADNDSKREPYAVKIVHVYHKSTNPLSPLHVSGTTQIDGIKFMPCAEPVTAIESSESATLPREHVLSKSTNTAFGNAELKEILERGRIEQLVVAGIATDHCVTTSVRWAKDLGVVKKRPGQGERREDGRGENGTIVILSDATACFNKGGFDAETVQKVHLASLEGEFATVMTTNDVLAQLFG</sequence>
<keyword evidence="2" id="KW-0378">Hydrolase</keyword>
<dbReference type="GeneID" id="25310765"/>
<accession>A0A0D2GW29</accession>
<dbReference type="RefSeq" id="XP_013280337.1">
    <property type="nucleotide sequence ID" value="XM_013424883.1"/>
</dbReference>
<gene>
    <name evidence="5" type="ORF">Z517_11275</name>
</gene>
<proteinExistence type="inferred from homology"/>
<comment type="similarity">
    <text evidence="1">Belongs to the isochorismatase family.</text>
</comment>
<organism evidence="5 6">
    <name type="scientific">Fonsecaea pedrosoi CBS 271.37</name>
    <dbReference type="NCBI Taxonomy" id="1442368"/>
    <lineage>
        <taxon>Eukaryota</taxon>
        <taxon>Fungi</taxon>
        <taxon>Dikarya</taxon>
        <taxon>Ascomycota</taxon>
        <taxon>Pezizomycotina</taxon>
        <taxon>Eurotiomycetes</taxon>
        <taxon>Chaetothyriomycetidae</taxon>
        <taxon>Chaetothyriales</taxon>
        <taxon>Herpotrichiellaceae</taxon>
        <taxon>Fonsecaea</taxon>
    </lineage>
</organism>
<dbReference type="VEuPathDB" id="FungiDB:Z517_11275"/>
<dbReference type="AlphaFoldDB" id="A0A0D2GW29"/>
<feature type="domain" description="Isochorismatase-like" evidence="4">
    <location>
        <begin position="160"/>
        <end position="278"/>
    </location>
</feature>
<dbReference type="Gene3D" id="3.40.50.850">
    <property type="entry name" value="Isochorismatase-like"/>
    <property type="match status" value="1"/>
</dbReference>
<feature type="region of interest" description="Disordered" evidence="3">
    <location>
        <begin position="74"/>
        <end position="110"/>
    </location>
</feature>
<name>A0A0D2GW29_9EURO</name>
<evidence type="ECO:0000259" key="4">
    <source>
        <dbReference type="Pfam" id="PF00857"/>
    </source>
</evidence>
<dbReference type="PANTHER" id="PTHR43540">
    <property type="entry name" value="PEROXYUREIDOACRYLATE/UREIDOACRYLATE AMIDOHYDROLASE-RELATED"/>
    <property type="match status" value="1"/>
</dbReference>